<sequence length="544" mass="60978">MSYNQQPGPLYGGNPQFANGNQQYYQNNQYPQNQQYDQNNQNNQYQQYQQNQDHNGNYEAQSGQPYDEKPYHSENFDDAFKVEKPRFNDIPFAIFFLLVVGGFCAVAGITLHALSSTWSFQGGSIYSSSNTFTLNSNTAVLFGFVVVVSVVLSILILVFARCAAKLFITTGLILNVILGLGTAIFYFAKRYYSAAVVFLVFTLISALMYWRSRLRIPFSANVLEITIDVMKRYKSTLVVSFLGVVILGAFSALFSMVIVGTYVKFSPNENNPGCSASGGSCSQLKLIGVLVFVFFAGYFITEVIKNVIHATISGVYGTWYYLSGSDQGEPKHPALGAFKRAMTYSFGSICEGSLIVSILQLIRALVRILRSNALGDNELCAACGYLILDWILGFIEWLVQYFNHYAYIYIALYGKKYTKAAREVVQLLRFKGMDALINDCFINTSVNLYSMFVAYVVSLLTYLYLWQTAPAYNSSGNYYAPLIAFSFVVSGQISRVSLTVIESGVSTFFVALAKDPEVFQMTNRDRFDEIFRNYPQVLNKLVSN</sequence>
<dbReference type="AlphaFoldDB" id="A0A1L0DFE8"/>
<feature type="region of interest" description="Disordered" evidence="9">
    <location>
        <begin position="1"/>
        <end position="23"/>
    </location>
</feature>
<dbReference type="Proteomes" id="UP000182259">
    <property type="component" value="Chromosome IV"/>
</dbReference>
<evidence type="ECO:0000256" key="5">
    <source>
        <dbReference type="ARBA" id="ARBA00022692"/>
    </source>
</evidence>
<evidence type="ECO:0000313" key="11">
    <source>
        <dbReference type="Proteomes" id="UP000182259"/>
    </source>
</evidence>
<proteinExistence type="inferred from homology"/>
<feature type="transmembrane region" description="Helical" evidence="8">
    <location>
        <begin position="446"/>
        <end position="466"/>
    </location>
</feature>
<feature type="transmembrane region" description="Helical" evidence="8">
    <location>
        <begin position="139"/>
        <end position="159"/>
    </location>
</feature>
<feature type="compositionally biased region" description="Low complexity" evidence="9">
    <location>
        <begin position="47"/>
        <end position="58"/>
    </location>
</feature>
<feature type="transmembrane region" description="Helical" evidence="8">
    <location>
        <begin position="283"/>
        <end position="300"/>
    </location>
</feature>
<evidence type="ECO:0000256" key="8">
    <source>
        <dbReference type="RuleBase" id="RU368066"/>
    </source>
</evidence>
<evidence type="ECO:0000256" key="7">
    <source>
        <dbReference type="ARBA" id="ARBA00023136"/>
    </source>
</evidence>
<dbReference type="EMBL" id="LT635767">
    <property type="protein sequence ID" value="SGZ55260.1"/>
    <property type="molecule type" value="Genomic_DNA"/>
</dbReference>
<name>A0A1L0DFE8_9ASCO</name>
<comment type="function">
    <text evidence="1 8">Probably involved in transport through the plasma membrane.</text>
</comment>
<dbReference type="GO" id="GO:0005886">
    <property type="term" value="C:plasma membrane"/>
    <property type="evidence" value="ECO:0007669"/>
    <property type="project" value="UniProtKB-SubCell"/>
</dbReference>
<evidence type="ECO:0000256" key="3">
    <source>
        <dbReference type="ARBA" id="ARBA00007168"/>
    </source>
</evidence>
<feature type="transmembrane region" description="Helical" evidence="8">
    <location>
        <begin position="90"/>
        <end position="114"/>
    </location>
</feature>
<protein>
    <recommendedName>
        <fullName evidence="4 8">Protein PNS1</fullName>
    </recommendedName>
</protein>
<reference evidence="10 11" key="1">
    <citation type="submission" date="2016-10" db="EMBL/GenBank/DDBJ databases">
        <authorList>
            <person name="de Groot N.N."/>
        </authorList>
    </citation>
    <scope>NUCLEOTIDE SEQUENCE [LARGE SCALE GENOMIC DNA]</scope>
    <source>
        <strain evidence="10 11">PYCC 4715</strain>
    </source>
</reference>
<comment type="similarity">
    <text evidence="3 8">Belongs to the CTL (choline transporter-like) family.</text>
</comment>
<evidence type="ECO:0000256" key="2">
    <source>
        <dbReference type="ARBA" id="ARBA00004651"/>
    </source>
</evidence>
<dbReference type="PANTHER" id="PTHR12385:SF4">
    <property type="entry name" value="PROTEIN PNS1"/>
    <property type="match status" value="1"/>
</dbReference>
<evidence type="ECO:0000256" key="1">
    <source>
        <dbReference type="ARBA" id="ARBA00002957"/>
    </source>
</evidence>
<feature type="transmembrane region" description="Helical" evidence="8">
    <location>
        <begin position="166"/>
        <end position="185"/>
    </location>
</feature>
<feature type="transmembrane region" description="Helical" evidence="8">
    <location>
        <begin position="191"/>
        <end position="210"/>
    </location>
</feature>
<accession>A0A1L0DFE8</accession>
<evidence type="ECO:0000313" key="10">
    <source>
        <dbReference type="EMBL" id="SGZ55260.1"/>
    </source>
</evidence>
<keyword evidence="6 8" id="KW-1133">Transmembrane helix</keyword>
<comment type="subcellular location">
    <subcellularLocation>
        <location evidence="2 8">Cell membrane</location>
        <topology evidence="2 8">Multi-pass membrane protein</topology>
    </subcellularLocation>
</comment>
<dbReference type="GO" id="GO:0022857">
    <property type="term" value="F:transmembrane transporter activity"/>
    <property type="evidence" value="ECO:0007669"/>
    <property type="project" value="UniProtKB-UniRule"/>
</dbReference>
<dbReference type="PANTHER" id="PTHR12385">
    <property type="entry name" value="CHOLINE TRANSPORTER-LIKE (SLC FAMILY 44)"/>
    <property type="match status" value="1"/>
</dbReference>
<dbReference type="Pfam" id="PF04515">
    <property type="entry name" value="Choline_transpo"/>
    <property type="match status" value="1"/>
</dbReference>
<feature type="transmembrane region" description="Helical" evidence="8">
    <location>
        <begin position="342"/>
        <end position="362"/>
    </location>
</feature>
<evidence type="ECO:0000256" key="6">
    <source>
        <dbReference type="ARBA" id="ARBA00022989"/>
    </source>
</evidence>
<keyword evidence="5 8" id="KW-0812">Transmembrane</keyword>
<keyword evidence="7 8" id="KW-0472">Membrane</keyword>
<feature type="transmembrane region" description="Helical" evidence="8">
    <location>
        <begin position="237"/>
        <end position="263"/>
    </location>
</feature>
<evidence type="ECO:0000256" key="9">
    <source>
        <dbReference type="SAM" id="MobiDB-lite"/>
    </source>
</evidence>
<organism evidence="10 11">
    <name type="scientific">Sungouiella intermedia</name>
    <dbReference type="NCBI Taxonomy" id="45354"/>
    <lineage>
        <taxon>Eukaryota</taxon>
        <taxon>Fungi</taxon>
        <taxon>Dikarya</taxon>
        <taxon>Ascomycota</taxon>
        <taxon>Saccharomycotina</taxon>
        <taxon>Pichiomycetes</taxon>
        <taxon>Metschnikowiaceae</taxon>
        <taxon>Sungouiella</taxon>
    </lineage>
</organism>
<gene>
    <name evidence="10" type="ORF">SAMEA4029009_CIC11G00000002111</name>
</gene>
<feature type="region of interest" description="Disordered" evidence="9">
    <location>
        <begin position="47"/>
        <end position="68"/>
    </location>
</feature>
<evidence type="ECO:0000256" key="4">
    <source>
        <dbReference type="ARBA" id="ARBA00015388"/>
    </source>
</evidence>
<dbReference type="InterPro" id="IPR007603">
    <property type="entry name" value="Choline_transptr-like"/>
</dbReference>